<keyword evidence="1 2" id="KW-0175">Coiled coil</keyword>
<reference evidence="3 4" key="1">
    <citation type="journal article" date="2019" name="Sci. Rep.">
        <title>Orb-weaving spider Araneus ventricosus genome elucidates the spidroin gene catalogue.</title>
        <authorList>
            <person name="Kono N."/>
            <person name="Nakamura H."/>
            <person name="Ohtoshi R."/>
            <person name="Moran D.A.P."/>
            <person name="Shinohara A."/>
            <person name="Yoshida Y."/>
            <person name="Fujiwara M."/>
            <person name="Mori M."/>
            <person name="Tomita M."/>
            <person name="Arakawa K."/>
        </authorList>
    </citation>
    <scope>NUCLEOTIDE SEQUENCE [LARGE SCALE GENOMIC DNA]</scope>
</reference>
<dbReference type="GO" id="GO:0035459">
    <property type="term" value="P:vesicle cargo loading"/>
    <property type="evidence" value="ECO:0007669"/>
    <property type="project" value="TreeGrafter"/>
</dbReference>
<evidence type="ECO:0000313" key="3">
    <source>
        <dbReference type="EMBL" id="GBO23147.1"/>
    </source>
</evidence>
<keyword evidence="4" id="KW-1185">Reference proteome</keyword>
<accession>A0A4Y2VHC4</accession>
<evidence type="ECO:0000256" key="2">
    <source>
        <dbReference type="SAM" id="Coils"/>
    </source>
</evidence>
<dbReference type="PANTHER" id="PTHR23158:SF33">
    <property type="entry name" value="TRANSPORT AND GOLGI ORGANIZATION PROTEIN 1"/>
    <property type="match status" value="1"/>
</dbReference>
<feature type="non-terminal residue" evidence="3">
    <location>
        <position position="1"/>
    </location>
</feature>
<evidence type="ECO:0000256" key="1">
    <source>
        <dbReference type="ARBA" id="ARBA00023054"/>
    </source>
</evidence>
<dbReference type="EMBL" id="BGPR01046188">
    <property type="protein sequence ID" value="GBO23147.1"/>
    <property type="molecule type" value="Genomic_DNA"/>
</dbReference>
<proteinExistence type="predicted"/>
<dbReference type="GO" id="GO:0006888">
    <property type="term" value="P:endoplasmic reticulum to Golgi vesicle-mediated transport"/>
    <property type="evidence" value="ECO:0007669"/>
    <property type="project" value="TreeGrafter"/>
</dbReference>
<dbReference type="GO" id="GO:0005789">
    <property type="term" value="C:endoplasmic reticulum membrane"/>
    <property type="evidence" value="ECO:0007669"/>
    <property type="project" value="TreeGrafter"/>
</dbReference>
<dbReference type="InterPro" id="IPR051500">
    <property type="entry name" value="cTAGE_MIA/OTOR"/>
</dbReference>
<gene>
    <name evidence="3" type="ORF">AVEN_99583_1</name>
</gene>
<dbReference type="PANTHER" id="PTHR23158">
    <property type="entry name" value="MELANOMA INHIBITORY ACTIVITY-RELATED"/>
    <property type="match status" value="1"/>
</dbReference>
<organism evidence="3 4">
    <name type="scientific">Araneus ventricosus</name>
    <name type="common">Orbweaver spider</name>
    <name type="synonym">Epeira ventricosa</name>
    <dbReference type="NCBI Taxonomy" id="182803"/>
    <lineage>
        <taxon>Eukaryota</taxon>
        <taxon>Metazoa</taxon>
        <taxon>Ecdysozoa</taxon>
        <taxon>Arthropoda</taxon>
        <taxon>Chelicerata</taxon>
        <taxon>Arachnida</taxon>
        <taxon>Araneae</taxon>
        <taxon>Araneomorphae</taxon>
        <taxon>Entelegynae</taxon>
        <taxon>Araneoidea</taxon>
        <taxon>Araneidae</taxon>
        <taxon>Araneus</taxon>
    </lineage>
</organism>
<dbReference type="OrthoDB" id="6022771at2759"/>
<evidence type="ECO:0000313" key="4">
    <source>
        <dbReference type="Proteomes" id="UP000499080"/>
    </source>
</evidence>
<dbReference type="GO" id="GO:0070971">
    <property type="term" value="C:endoplasmic reticulum exit site"/>
    <property type="evidence" value="ECO:0007669"/>
    <property type="project" value="TreeGrafter"/>
</dbReference>
<sequence length="95" mass="11123">QLGAQEVFREKREKDADSAERRIVLIEQENASYKSQVASMKQEMEETERNLKSQIAAQEKKAHENWIAARAAERKLEDNRARLRHRQSSKIGFQI</sequence>
<name>A0A4Y2VHC4_ARAVE</name>
<dbReference type="Proteomes" id="UP000499080">
    <property type="component" value="Unassembled WGS sequence"/>
</dbReference>
<dbReference type="AlphaFoldDB" id="A0A4Y2VHC4"/>
<protein>
    <submittedName>
        <fullName evidence="3">Uncharacterized protein</fullName>
    </submittedName>
</protein>
<comment type="caution">
    <text evidence="3">The sequence shown here is derived from an EMBL/GenBank/DDBJ whole genome shotgun (WGS) entry which is preliminary data.</text>
</comment>
<dbReference type="GO" id="GO:0009306">
    <property type="term" value="P:protein secretion"/>
    <property type="evidence" value="ECO:0007669"/>
    <property type="project" value="TreeGrafter"/>
</dbReference>
<feature type="coiled-coil region" evidence="2">
    <location>
        <begin position="9"/>
        <end position="61"/>
    </location>
</feature>